<evidence type="ECO:0008006" key="2">
    <source>
        <dbReference type="Google" id="ProtNLM"/>
    </source>
</evidence>
<dbReference type="AlphaFoldDB" id="A0A383E5N4"/>
<reference evidence="1" key="1">
    <citation type="submission" date="2018-05" db="EMBL/GenBank/DDBJ databases">
        <authorList>
            <person name="Lanie J.A."/>
            <person name="Ng W.-L."/>
            <person name="Kazmierczak K.M."/>
            <person name="Andrzejewski T.M."/>
            <person name="Davidsen T.M."/>
            <person name="Wayne K.J."/>
            <person name="Tettelin H."/>
            <person name="Glass J.I."/>
            <person name="Rusch D."/>
            <person name="Podicherti R."/>
            <person name="Tsui H.-C.T."/>
            <person name="Winkler M.E."/>
        </authorList>
    </citation>
    <scope>NUCLEOTIDE SEQUENCE</scope>
</reference>
<dbReference type="SUPFAM" id="SSF53756">
    <property type="entry name" value="UDP-Glycosyltransferase/glycogen phosphorylase"/>
    <property type="match status" value="1"/>
</dbReference>
<feature type="non-terminal residue" evidence="1">
    <location>
        <position position="1"/>
    </location>
</feature>
<feature type="non-terminal residue" evidence="1">
    <location>
        <position position="232"/>
    </location>
</feature>
<gene>
    <name evidence="1" type="ORF">METZ01_LOCUS504895</name>
</gene>
<proteinExistence type="predicted"/>
<evidence type="ECO:0000313" key="1">
    <source>
        <dbReference type="EMBL" id="SVE52041.1"/>
    </source>
</evidence>
<accession>A0A383E5N4</accession>
<name>A0A383E5N4_9ZZZZ</name>
<protein>
    <recommendedName>
        <fullName evidence="2">Glycosyltransferase subfamily 4-like N-terminal domain-containing protein</fullName>
    </recommendedName>
</protein>
<sequence length="232" mass="27841">KTWAESGLLKREIRLYQELILRYGIQVQFITYGDSRDRQWESDLQEIQLLPIYERLQRTPSKIVSLLQSLFIPWVFRHELRRTDIFKTNQIWGGWVAILSKWFFRKPLLVRSGYEFYDFSRKQERSKFFQYFAYWISWLVYTNADLINVANVLDQSEVEIKFKIDKALIELRPNWVDTVRYKTISLEKINRVLFVGRLNKQKNIPLLLESIHNSDITLDIVGDGELKDSLNK</sequence>
<dbReference type="Gene3D" id="3.40.50.2000">
    <property type="entry name" value="Glycogen Phosphorylase B"/>
    <property type="match status" value="2"/>
</dbReference>
<organism evidence="1">
    <name type="scientific">marine metagenome</name>
    <dbReference type="NCBI Taxonomy" id="408172"/>
    <lineage>
        <taxon>unclassified sequences</taxon>
        <taxon>metagenomes</taxon>
        <taxon>ecological metagenomes</taxon>
    </lineage>
</organism>
<dbReference type="EMBL" id="UINC01223021">
    <property type="protein sequence ID" value="SVE52041.1"/>
    <property type="molecule type" value="Genomic_DNA"/>
</dbReference>